<feature type="binding site" evidence="6">
    <location>
        <begin position="395"/>
        <end position="402"/>
    </location>
    <ligand>
        <name>ATP</name>
        <dbReference type="ChEBI" id="CHEBI:30616"/>
    </ligand>
</feature>
<dbReference type="SMART" id="SM00129">
    <property type="entry name" value="KISc"/>
    <property type="match status" value="1"/>
</dbReference>
<dbReference type="EMBL" id="AAPE02050139">
    <property type="status" value="NOT_ANNOTATED_CDS"/>
    <property type="molecule type" value="Genomic_DNA"/>
</dbReference>
<dbReference type="EMBL" id="AAPE02050141">
    <property type="status" value="NOT_ANNOTATED_CDS"/>
    <property type="molecule type" value="Genomic_DNA"/>
</dbReference>
<evidence type="ECO:0000256" key="6">
    <source>
        <dbReference type="PROSITE-ProRule" id="PRU00283"/>
    </source>
</evidence>
<reference evidence="9" key="2">
    <citation type="submission" date="2025-08" db="UniProtKB">
        <authorList>
            <consortium name="Ensembl"/>
        </authorList>
    </citation>
    <scope>IDENTIFICATION</scope>
</reference>
<dbReference type="Proteomes" id="UP000001074">
    <property type="component" value="Unassembled WGS sequence"/>
</dbReference>
<dbReference type="EMBL" id="AAPE02050138">
    <property type="status" value="NOT_ANNOTATED_CDS"/>
    <property type="molecule type" value="Genomic_DNA"/>
</dbReference>
<dbReference type="GO" id="GO:0003777">
    <property type="term" value="F:microtubule motor activity"/>
    <property type="evidence" value="ECO:0007669"/>
    <property type="project" value="InterPro"/>
</dbReference>
<dbReference type="PROSITE" id="PS50067">
    <property type="entry name" value="KINESIN_MOTOR_2"/>
    <property type="match status" value="1"/>
</dbReference>
<evidence type="ECO:0000256" key="2">
    <source>
        <dbReference type="ARBA" id="ARBA00022490"/>
    </source>
</evidence>
<comment type="similarity">
    <text evidence="6">Belongs to the TRAFAC class myosin-kinesin ATPase superfamily. Kinesin family.</text>
</comment>
<dbReference type="PANTHER" id="PTHR21608:SF8">
    <property type="entry name" value="KINESIN-LIKE PROTEIN KIF26B"/>
    <property type="match status" value="1"/>
</dbReference>
<organism evidence="9 10">
    <name type="scientific">Myotis lucifugus</name>
    <name type="common">Little brown bat</name>
    <dbReference type="NCBI Taxonomy" id="59463"/>
    <lineage>
        <taxon>Eukaryota</taxon>
        <taxon>Metazoa</taxon>
        <taxon>Chordata</taxon>
        <taxon>Craniata</taxon>
        <taxon>Vertebrata</taxon>
        <taxon>Euteleostomi</taxon>
        <taxon>Mammalia</taxon>
        <taxon>Eutheria</taxon>
        <taxon>Laurasiatheria</taxon>
        <taxon>Chiroptera</taxon>
        <taxon>Yangochiroptera</taxon>
        <taxon>Vespertilionidae</taxon>
        <taxon>Myotis</taxon>
    </lineage>
</organism>
<dbReference type="InterPro" id="IPR027640">
    <property type="entry name" value="Kinesin-like_fam"/>
</dbReference>
<keyword evidence="5" id="KW-0206">Cytoskeleton</keyword>
<dbReference type="InterPro" id="IPR001752">
    <property type="entry name" value="Kinesin_motor_dom"/>
</dbReference>
<proteinExistence type="inferred from homology"/>
<dbReference type="EMBL" id="AAPE02050140">
    <property type="status" value="NOT_ANNOTATED_CDS"/>
    <property type="molecule type" value="Genomic_DNA"/>
</dbReference>
<dbReference type="InterPro" id="IPR057090">
    <property type="entry name" value="HTH_KIF26A_B_1st"/>
</dbReference>
<dbReference type="EMBL" id="AAPE02050134">
    <property type="status" value="NOT_ANNOTATED_CDS"/>
    <property type="molecule type" value="Genomic_DNA"/>
</dbReference>
<reference evidence="9" key="3">
    <citation type="submission" date="2025-09" db="UniProtKB">
        <authorList>
            <consortium name="Ensembl"/>
        </authorList>
    </citation>
    <scope>IDENTIFICATION</scope>
</reference>
<keyword evidence="10" id="KW-1185">Reference proteome</keyword>
<evidence type="ECO:0000256" key="7">
    <source>
        <dbReference type="SAM" id="MobiDB-lite"/>
    </source>
</evidence>
<evidence type="ECO:0000313" key="9">
    <source>
        <dbReference type="Ensembl" id="ENSMLUP00000002409.2"/>
    </source>
</evidence>
<dbReference type="Gene3D" id="3.40.850.10">
    <property type="entry name" value="Kinesin motor domain"/>
    <property type="match status" value="1"/>
</dbReference>
<dbReference type="EMBL" id="AAPE02050136">
    <property type="status" value="NOT_ANNOTATED_CDS"/>
    <property type="molecule type" value="Genomic_DNA"/>
</dbReference>
<keyword evidence="6" id="KW-0505">Motor protein</keyword>
<reference evidence="9 10" key="1">
    <citation type="journal article" date="2011" name="Nature">
        <title>A high-resolution map of human evolutionary constraint using 29 mammals.</title>
        <authorList>
            <person name="Lindblad-Toh K."/>
            <person name="Garber M."/>
            <person name="Zuk O."/>
            <person name="Lin M.F."/>
            <person name="Parker B.J."/>
            <person name="Washietl S."/>
            <person name="Kheradpour P."/>
            <person name="Ernst J."/>
            <person name="Jordan G."/>
            <person name="Mauceli E."/>
            <person name="Ward L.D."/>
            <person name="Lowe C.B."/>
            <person name="Holloway A.K."/>
            <person name="Clamp M."/>
            <person name="Gnerre S."/>
            <person name="Alfoldi J."/>
            <person name="Beal K."/>
            <person name="Chang J."/>
            <person name="Clawson H."/>
            <person name="Cuff J."/>
            <person name="Di Palma F."/>
            <person name="Fitzgerald S."/>
            <person name="Flicek P."/>
            <person name="Guttman M."/>
            <person name="Hubisz M.J."/>
            <person name="Jaffe D.B."/>
            <person name="Jungreis I."/>
            <person name="Kent W.J."/>
            <person name="Kostka D."/>
            <person name="Lara M."/>
            <person name="Martins A.L."/>
            <person name="Massingham T."/>
            <person name="Moltke I."/>
            <person name="Raney B.J."/>
            <person name="Rasmussen M.D."/>
            <person name="Robinson J."/>
            <person name="Stark A."/>
            <person name="Vilella A.J."/>
            <person name="Wen J."/>
            <person name="Xie X."/>
            <person name="Zody M.C."/>
            <person name="Baldwin J."/>
            <person name="Bloom T."/>
            <person name="Chin C.W."/>
            <person name="Heiman D."/>
            <person name="Nicol R."/>
            <person name="Nusbaum C."/>
            <person name="Young S."/>
            <person name="Wilkinson J."/>
            <person name="Worley K.C."/>
            <person name="Kovar C.L."/>
            <person name="Muzny D.M."/>
            <person name="Gibbs R.A."/>
            <person name="Cree A."/>
            <person name="Dihn H.H."/>
            <person name="Fowler G."/>
            <person name="Jhangiani S."/>
            <person name="Joshi V."/>
            <person name="Lee S."/>
            <person name="Lewis L.R."/>
            <person name="Nazareth L.V."/>
            <person name="Okwuonu G."/>
            <person name="Santibanez J."/>
            <person name="Warren W.C."/>
            <person name="Mardis E.R."/>
            <person name="Weinstock G.M."/>
            <person name="Wilson R.K."/>
            <person name="Delehaunty K."/>
            <person name="Dooling D."/>
            <person name="Fronik C."/>
            <person name="Fulton L."/>
            <person name="Fulton B."/>
            <person name="Graves T."/>
            <person name="Minx P."/>
            <person name="Sodergren E."/>
            <person name="Birney E."/>
            <person name="Margulies E.H."/>
            <person name="Herrero J."/>
            <person name="Green E.D."/>
            <person name="Haussler D."/>
            <person name="Siepel A."/>
            <person name="Goldman N."/>
            <person name="Pollard K.S."/>
            <person name="Pedersen J.S."/>
            <person name="Lander E.S."/>
            <person name="Kellis M."/>
        </authorList>
    </citation>
    <scope>NUCLEOTIDE SEQUENCE [LARGE SCALE GENOMIC DNA]</scope>
</reference>
<protein>
    <submittedName>
        <fullName evidence="9">Kinesin family member 26B</fullName>
    </submittedName>
</protein>
<feature type="domain" description="Kinesin motor" evidence="8">
    <location>
        <begin position="299"/>
        <end position="547"/>
    </location>
</feature>
<dbReference type="Pfam" id="PF23081">
    <property type="entry name" value="HTH_KIF26A_B_1st"/>
    <property type="match status" value="1"/>
</dbReference>
<feature type="compositionally biased region" description="Polar residues" evidence="7">
    <location>
        <begin position="208"/>
        <end position="223"/>
    </location>
</feature>
<comment type="subcellular location">
    <subcellularLocation>
        <location evidence="1">Cytoplasm</location>
        <location evidence="1">Cytoskeleton</location>
    </subcellularLocation>
</comment>
<dbReference type="EMBL" id="AAPE02050135">
    <property type="status" value="NOT_ANNOTATED_CDS"/>
    <property type="molecule type" value="Genomic_DNA"/>
</dbReference>
<dbReference type="AlphaFoldDB" id="G1NYC6"/>
<dbReference type="InterPro" id="IPR027417">
    <property type="entry name" value="P-loop_NTPase"/>
</dbReference>
<dbReference type="InterPro" id="IPR036961">
    <property type="entry name" value="Kinesin_motor_dom_sf"/>
</dbReference>
<dbReference type="HOGENOM" id="CLU_498372_0_0_1"/>
<dbReference type="InParanoid" id="G1NYC6"/>
<dbReference type="Pfam" id="PF00225">
    <property type="entry name" value="Kinesin"/>
    <property type="match status" value="1"/>
</dbReference>
<dbReference type="eggNOG" id="KOG4280">
    <property type="taxonomic scope" value="Eukaryota"/>
</dbReference>
<gene>
    <name evidence="9" type="primary">KIF26B</name>
</gene>
<keyword evidence="4 6" id="KW-0067">ATP-binding</keyword>
<dbReference type="GO" id="GO:0008017">
    <property type="term" value="F:microtubule binding"/>
    <property type="evidence" value="ECO:0007669"/>
    <property type="project" value="InterPro"/>
</dbReference>
<evidence type="ECO:0000256" key="3">
    <source>
        <dbReference type="ARBA" id="ARBA00022741"/>
    </source>
</evidence>
<dbReference type="EMBL" id="AAPE02050137">
    <property type="status" value="NOT_ANNOTATED_CDS"/>
    <property type="molecule type" value="Genomic_DNA"/>
</dbReference>
<dbReference type="GO" id="GO:0005524">
    <property type="term" value="F:ATP binding"/>
    <property type="evidence" value="ECO:0007669"/>
    <property type="project" value="UniProtKB-UniRule"/>
</dbReference>
<accession>G1NYC6</accession>
<dbReference type="GO" id="GO:0007018">
    <property type="term" value="P:microtubule-based movement"/>
    <property type="evidence" value="ECO:0007669"/>
    <property type="project" value="InterPro"/>
</dbReference>
<dbReference type="GeneTree" id="ENSGT00940000156992"/>
<evidence type="ECO:0000259" key="8">
    <source>
        <dbReference type="PROSITE" id="PS50067"/>
    </source>
</evidence>
<dbReference type="STRING" id="59463.ENSMLUP00000002409"/>
<dbReference type="Ensembl" id="ENSMLUT00000002652.2">
    <property type="protein sequence ID" value="ENSMLUP00000002409.2"/>
    <property type="gene ID" value="ENSMLUG00000002654.2"/>
</dbReference>
<dbReference type="OMA" id="PCAIAWV"/>
<dbReference type="EMBL" id="AAPE02050133">
    <property type="status" value="NOT_ANNOTATED_CDS"/>
    <property type="molecule type" value="Genomic_DNA"/>
</dbReference>
<feature type="region of interest" description="Disordered" evidence="7">
    <location>
        <begin position="204"/>
        <end position="223"/>
    </location>
</feature>
<keyword evidence="2" id="KW-0963">Cytoplasm</keyword>
<dbReference type="SUPFAM" id="SSF52540">
    <property type="entry name" value="P-loop containing nucleoside triphosphate hydrolases"/>
    <property type="match status" value="1"/>
</dbReference>
<feature type="region of interest" description="Disordered" evidence="7">
    <location>
        <begin position="59"/>
        <end position="85"/>
    </location>
</feature>
<keyword evidence="3 6" id="KW-0547">Nucleotide-binding</keyword>
<sequence>WPGKDPAFSAVIHDKLQVPNTTRKAWNDRDNRCDICATHLNQLKQEAIQMVVTLEQAAGSEHYDGSPGSPPPLPSIPALGGSRHGGGLQPPRDWAFVPVSYASSNYAAFVTSKHNGKPNSLGVSNGAEKKSVSPTHQAKVSLQMATSPSNGNILNAVAIQAHQYLDGTWSLSRTNGVTLYPYQISQLMTETGREGLSEAALNRYNADKPSSSGTPASQGSCVATETSTGTSVAASFFARAAQKLNLSSKKKKHRPSTSVAEPPLFGTSFSGILQTSPPPAPPCLLRAVSKVKDTPGLGKVKVMLRICSTLARDTSESSSFLKVDPRKKQVTLSDPLACGGQSAFQKRGSQVPPKMFAFDAVFPQDASQAEVCAGTVAEVIQSVVNGADGCVFCFGHAKLGKSYTMIGDDSTQRLGIIPCAIAWVFKLINERKEKTGARFSVRISAVEVWGKEEKLRDLLSEVATGSLQDGQSPGVYLCEDPICGTQLQNQSELRAPTAEKAAFFLDAALAARRGHRQDCDEDDLRNSHMLFTLHIYQYRMEKSGKGG</sequence>
<evidence type="ECO:0000313" key="10">
    <source>
        <dbReference type="Proteomes" id="UP000001074"/>
    </source>
</evidence>
<evidence type="ECO:0000256" key="1">
    <source>
        <dbReference type="ARBA" id="ARBA00004245"/>
    </source>
</evidence>
<evidence type="ECO:0000256" key="5">
    <source>
        <dbReference type="ARBA" id="ARBA00023212"/>
    </source>
</evidence>
<dbReference type="EMBL" id="AAPE02050132">
    <property type="status" value="NOT_ANNOTATED_CDS"/>
    <property type="molecule type" value="Genomic_DNA"/>
</dbReference>
<dbReference type="GO" id="GO:0005856">
    <property type="term" value="C:cytoskeleton"/>
    <property type="evidence" value="ECO:0007669"/>
    <property type="project" value="UniProtKB-SubCell"/>
</dbReference>
<dbReference type="PANTHER" id="PTHR21608">
    <property type="entry name" value="KINESIN-LIKE PROTEIN CG14535"/>
    <property type="match status" value="1"/>
</dbReference>
<name>G1NYC6_MYOLU</name>
<evidence type="ECO:0000256" key="4">
    <source>
        <dbReference type="ARBA" id="ARBA00022840"/>
    </source>
</evidence>